<dbReference type="RefSeq" id="WP_115832986.1">
    <property type="nucleotide sequence ID" value="NZ_QNUL01000022.1"/>
</dbReference>
<dbReference type="AlphaFoldDB" id="A0A3D8Y5Z1"/>
<keyword evidence="3" id="KW-1185">Reference proteome</keyword>
<keyword evidence="1" id="KW-0812">Transmembrane</keyword>
<comment type="caution">
    <text evidence="2">The sequence shown here is derived from an EMBL/GenBank/DDBJ whole genome shotgun (WGS) entry which is preliminary data.</text>
</comment>
<name>A0A3D8Y5Z1_9BACT</name>
<proteinExistence type="predicted"/>
<sequence length="179" mass="20261">MEQGTKSGVSSAKMVKEIGKILVVAILVYFVFLMASVLMSDGVKYIYCLSDDKCVTVWKKSNGEVYLIPDRYESDEKPTGSHIKTISRQFLTLYFSNGEGFSDKIIVRDGGNLRTNRKMYSIENDSTGKWEFVEYSDTLGALLYKPSATKFKDVNEGVDYLIINIDENYAIDKTGEDRH</sequence>
<accession>A0A3D8Y5Z1</accession>
<evidence type="ECO:0000256" key="1">
    <source>
        <dbReference type="SAM" id="Phobius"/>
    </source>
</evidence>
<organism evidence="2 3">
    <name type="scientific">Dyadobacter luteus</name>
    <dbReference type="NCBI Taxonomy" id="2259619"/>
    <lineage>
        <taxon>Bacteria</taxon>
        <taxon>Pseudomonadati</taxon>
        <taxon>Bacteroidota</taxon>
        <taxon>Cytophagia</taxon>
        <taxon>Cytophagales</taxon>
        <taxon>Spirosomataceae</taxon>
        <taxon>Dyadobacter</taxon>
    </lineage>
</organism>
<reference evidence="2 3" key="1">
    <citation type="submission" date="2018-07" db="EMBL/GenBank/DDBJ databases">
        <title>Dyadobacter roseus sp. nov., isolated from rose rhizosphere soil.</title>
        <authorList>
            <person name="Chen L."/>
        </authorList>
    </citation>
    <scope>NUCLEOTIDE SEQUENCE [LARGE SCALE GENOMIC DNA]</scope>
    <source>
        <strain evidence="2 3">RS19</strain>
    </source>
</reference>
<keyword evidence="1" id="KW-1133">Transmembrane helix</keyword>
<dbReference type="Proteomes" id="UP000256373">
    <property type="component" value="Unassembled WGS sequence"/>
</dbReference>
<keyword evidence="1" id="KW-0472">Membrane</keyword>
<dbReference type="EMBL" id="QNUL01000022">
    <property type="protein sequence ID" value="REA58170.1"/>
    <property type="molecule type" value="Genomic_DNA"/>
</dbReference>
<feature type="transmembrane region" description="Helical" evidence="1">
    <location>
        <begin position="21"/>
        <end position="39"/>
    </location>
</feature>
<evidence type="ECO:0000313" key="2">
    <source>
        <dbReference type="EMBL" id="REA58170.1"/>
    </source>
</evidence>
<gene>
    <name evidence="2" type="ORF">DSL64_21420</name>
</gene>
<protein>
    <submittedName>
        <fullName evidence="2">Uncharacterized protein</fullName>
    </submittedName>
</protein>
<dbReference type="OrthoDB" id="1495699at2"/>
<evidence type="ECO:0000313" key="3">
    <source>
        <dbReference type="Proteomes" id="UP000256373"/>
    </source>
</evidence>